<dbReference type="GO" id="GO:0007131">
    <property type="term" value="P:reciprocal meiotic recombination"/>
    <property type="evidence" value="ECO:0007669"/>
    <property type="project" value="TreeGrafter"/>
</dbReference>
<organism evidence="1 2">
    <name type="scientific">Penaeus vannamei</name>
    <name type="common">Whiteleg shrimp</name>
    <name type="synonym">Litopenaeus vannamei</name>
    <dbReference type="NCBI Taxonomy" id="6689"/>
    <lineage>
        <taxon>Eukaryota</taxon>
        <taxon>Metazoa</taxon>
        <taxon>Ecdysozoa</taxon>
        <taxon>Arthropoda</taxon>
        <taxon>Crustacea</taxon>
        <taxon>Multicrustacea</taxon>
        <taxon>Malacostraca</taxon>
        <taxon>Eumalacostraca</taxon>
        <taxon>Eucarida</taxon>
        <taxon>Decapoda</taxon>
        <taxon>Dendrobranchiata</taxon>
        <taxon>Penaeoidea</taxon>
        <taxon>Penaeidae</taxon>
        <taxon>Penaeus</taxon>
    </lineage>
</organism>
<name>A0A3R7M4P1_PENVA</name>
<dbReference type="STRING" id="6689.A0A3R7M4P1"/>
<dbReference type="InterPro" id="IPR027417">
    <property type="entry name" value="P-loop_NTPase"/>
</dbReference>
<reference evidence="1 2" key="2">
    <citation type="submission" date="2019-01" db="EMBL/GenBank/DDBJ databases">
        <title>The decoding of complex shrimp genome reveals the adaptation for benthos swimmer, frequently molting mechanism and breeding impact on genome.</title>
        <authorList>
            <person name="Sun Y."/>
            <person name="Gao Y."/>
            <person name="Yu Y."/>
        </authorList>
    </citation>
    <scope>NUCLEOTIDE SEQUENCE [LARGE SCALE GENOMIC DNA]</scope>
    <source>
        <tissue evidence="1">Muscle</tissue>
    </source>
</reference>
<dbReference type="OrthoDB" id="413460at2759"/>
<dbReference type="Gene3D" id="3.40.50.300">
    <property type="entry name" value="P-loop containing nucleotide triphosphate hydrolases"/>
    <property type="match status" value="1"/>
</dbReference>
<dbReference type="AlphaFoldDB" id="A0A3R7M4P1"/>
<dbReference type="PANTHER" id="PTHR45629:SF7">
    <property type="entry name" value="DNA EXCISION REPAIR PROTEIN ERCC-6-RELATED"/>
    <property type="match status" value="1"/>
</dbReference>
<dbReference type="PANTHER" id="PTHR45629">
    <property type="entry name" value="SNF2/RAD54 FAMILY MEMBER"/>
    <property type="match status" value="1"/>
</dbReference>
<evidence type="ECO:0000313" key="1">
    <source>
        <dbReference type="EMBL" id="ROT72826.1"/>
    </source>
</evidence>
<accession>A0A3R7M4P1</accession>
<dbReference type="Proteomes" id="UP000283509">
    <property type="component" value="Unassembled WGS sequence"/>
</dbReference>
<dbReference type="GO" id="GO:0015616">
    <property type="term" value="F:DNA translocase activity"/>
    <property type="evidence" value="ECO:0007669"/>
    <property type="project" value="TreeGrafter"/>
</dbReference>
<sequence>MQEEMYVKFLNSSAVRKQITDGDRRLDNSALAAITSMKKLCNHPDLIWEKVMKKEQGYAGLAEFYPANHDPRRLRPELSGKVAVLDTLLALIRSKSDDKVVHIQLHSNT</sequence>
<keyword evidence="2" id="KW-1185">Reference proteome</keyword>
<proteinExistence type="predicted"/>
<gene>
    <name evidence="1" type="ORF">C7M84_008766</name>
</gene>
<protein>
    <submittedName>
        <fullName evidence="1">Putative DNA repair and recombination protein RAD54-like</fullName>
    </submittedName>
</protein>
<comment type="caution">
    <text evidence="1">The sequence shown here is derived from an EMBL/GenBank/DDBJ whole genome shotgun (WGS) entry which is preliminary data.</text>
</comment>
<evidence type="ECO:0000313" key="2">
    <source>
        <dbReference type="Proteomes" id="UP000283509"/>
    </source>
</evidence>
<dbReference type="EMBL" id="QCYY01002107">
    <property type="protein sequence ID" value="ROT72826.1"/>
    <property type="molecule type" value="Genomic_DNA"/>
</dbReference>
<dbReference type="Gene3D" id="1.20.120.850">
    <property type="entry name" value="SWI2/SNF2 ATPases, N-terminal domain"/>
    <property type="match status" value="1"/>
</dbReference>
<dbReference type="InterPro" id="IPR050496">
    <property type="entry name" value="SNF2_RAD54_helicase_repair"/>
</dbReference>
<dbReference type="GO" id="GO:0005634">
    <property type="term" value="C:nucleus"/>
    <property type="evidence" value="ECO:0007669"/>
    <property type="project" value="TreeGrafter"/>
</dbReference>
<reference evidence="1 2" key="1">
    <citation type="submission" date="2018-04" db="EMBL/GenBank/DDBJ databases">
        <authorList>
            <person name="Zhang X."/>
            <person name="Yuan J."/>
            <person name="Li F."/>
            <person name="Xiang J."/>
        </authorList>
    </citation>
    <scope>NUCLEOTIDE SEQUENCE [LARGE SCALE GENOMIC DNA]</scope>
    <source>
        <tissue evidence="1">Muscle</tissue>
    </source>
</reference>
<dbReference type="GO" id="GO:0045003">
    <property type="term" value="P:double-strand break repair via synthesis-dependent strand annealing"/>
    <property type="evidence" value="ECO:0007669"/>
    <property type="project" value="TreeGrafter"/>
</dbReference>
<dbReference type="SUPFAM" id="SSF52540">
    <property type="entry name" value="P-loop containing nucleoside triphosphate hydrolases"/>
    <property type="match status" value="1"/>
</dbReference>